<dbReference type="Proteomes" id="UP000588491">
    <property type="component" value="Unassembled WGS sequence"/>
</dbReference>
<reference evidence="2 3" key="1">
    <citation type="submission" date="2020-04" db="EMBL/GenBank/DDBJ databases">
        <title>Bacillus sp. UniB3 isolated from commercial digestive syrup.</title>
        <authorList>
            <person name="Thorat V."/>
            <person name="Kirdat K."/>
            <person name="Tiwarekar B."/>
            <person name="Yadav A."/>
        </authorList>
    </citation>
    <scope>NUCLEOTIDE SEQUENCE [LARGE SCALE GENOMIC DNA]</scope>
    <source>
        <strain evidence="2 3">UniB3</strain>
    </source>
</reference>
<gene>
    <name evidence="2" type="ORF">HHU08_03695</name>
</gene>
<feature type="transmembrane region" description="Helical" evidence="1">
    <location>
        <begin position="6"/>
        <end position="26"/>
    </location>
</feature>
<evidence type="ECO:0000313" key="2">
    <source>
        <dbReference type="EMBL" id="NMO76115.1"/>
    </source>
</evidence>
<comment type="caution">
    <text evidence="2">The sequence shown here is derived from an EMBL/GenBank/DDBJ whole genome shotgun (WGS) entry which is preliminary data.</text>
</comment>
<dbReference type="AlphaFoldDB" id="A0A7Y0PKW6"/>
<evidence type="ECO:0000313" key="3">
    <source>
        <dbReference type="Proteomes" id="UP000588491"/>
    </source>
</evidence>
<feature type="transmembrane region" description="Helical" evidence="1">
    <location>
        <begin position="131"/>
        <end position="151"/>
    </location>
</feature>
<keyword evidence="1" id="KW-1133">Transmembrane helix</keyword>
<protein>
    <submittedName>
        <fullName evidence="2">Uncharacterized protein</fullName>
    </submittedName>
</protein>
<organism evidence="2 3">
    <name type="scientific">Niallia alba</name>
    <dbReference type="NCBI Taxonomy" id="2729105"/>
    <lineage>
        <taxon>Bacteria</taxon>
        <taxon>Bacillati</taxon>
        <taxon>Bacillota</taxon>
        <taxon>Bacilli</taxon>
        <taxon>Bacillales</taxon>
        <taxon>Bacillaceae</taxon>
        <taxon>Niallia</taxon>
    </lineage>
</organism>
<evidence type="ECO:0000256" key="1">
    <source>
        <dbReference type="SAM" id="Phobius"/>
    </source>
</evidence>
<feature type="transmembrane region" description="Helical" evidence="1">
    <location>
        <begin position="102"/>
        <end position="119"/>
    </location>
</feature>
<keyword evidence="1" id="KW-0472">Membrane</keyword>
<accession>A0A7Y0PKW6</accession>
<keyword evidence="1" id="KW-0812">Transmembrane</keyword>
<proteinExistence type="predicted"/>
<keyword evidence="3" id="KW-1185">Reference proteome</keyword>
<dbReference type="RefSeq" id="WP_169187819.1">
    <property type="nucleotide sequence ID" value="NZ_JABBPK010000001.1"/>
</dbReference>
<sequence length="159" mass="19172">MIKQKGFFMFGLLLAIFVFNIACFKVNKLLNKNQIAHIWMFTVAFQTMSELYINLKYRAYWYFTPNVDVYAFLPLALLVPPVNILFLNWYPYNNSIKEKVFYFLYWEIFIVAYEVITLLPEPWGYFNYGWWNLGLSILVDPILLFILLKYYKTFVRTAE</sequence>
<name>A0A7Y0PKW6_9BACI</name>
<feature type="transmembrane region" description="Helical" evidence="1">
    <location>
        <begin position="69"/>
        <end position="90"/>
    </location>
</feature>
<dbReference type="EMBL" id="JABBPK010000001">
    <property type="protein sequence ID" value="NMO76115.1"/>
    <property type="molecule type" value="Genomic_DNA"/>
</dbReference>